<evidence type="ECO:0000256" key="1">
    <source>
        <dbReference type="ARBA" id="ARBA00009764"/>
    </source>
</evidence>
<feature type="domain" description="Flagellar hook-associated protein 2 N-terminal" evidence="6">
    <location>
        <begin position="12"/>
        <end position="107"/>
    </location>
</feature>
<feature type="domain" description="Flagellar hook-associated protein 2 C-terminal" evidence="7">
    <location>
        <begin position="228"/>
        <end position="527"/>
    </location>
</feature>
<organism evidence="8 9">
    <name type="scientific">Thalassococcus halodurans</name>
    <dbReference type="NCBI Taxonomy" id="373675"/>
    <lineage>
        <taxon>Bacteria</taxon>
        <taxon>Pseudomonadati</taxon>
        <taxon>Pseudomonadota</taxon>
        <taxon>Alphaproteobacteria</taxon>
        <taxon>Rhodobacterales</taxon>
        <taxon>Roseobacteraceae</taxon>
        <taxon>Thalassococcus</taxon>
    </lineage>
</organism>
<protein>
    <recommendedName>
        <fullName evidence="5">Flagellar hook-associated protein 2</fullName>
        <shortName evidence="5">HAP2</shortName>
    </recommendedName>
    <alternativeName>
        <fullName evidence="5">Flagellar cap protein</fullName>
    </alternativeName>
</protein>
<dbReference type="InterPro" id="IPR010809">
    <property type="entry name" value="FliD_C"/>
</dbReference>
<comment type="similarity">
    <text evidence="1 5">Belongs to the FliD family.</text>
</comment>
<evidence type="ECO:0000313" key="8">
    <source>
        <dbReference type="EMBL" id="SEF45141.1"/>
    </source>
</evidence>
<evidence type="ECO:0000256" key="5">
    <source>
        <dbReference type="RuleBase" id="RU362066"/>
    </source>
</evidence>
<dbReference type="InterPro" id="IPR003481">
    <property type="entry name" value="FliD_N"/>
</dbReference>
<keyword evidence="8" id="KW-0969">Cilium</keyword>
<dbReference type="GO" id="GO:0005576">
    <property type="term" value="C:extracellular region"/>
    <property type="evidence" value="ECO:0007669"/>
    <property type="project" value="UniProtKB-SubCell"/>
</dbReference>
<dbReference type="AlphaFoldDB" id="A0A1H5S5U7"/>
<keyword evidence="8" id="KW-0282">Flagellum</keyword>
<dbReference type="GO" id="GO:0009421">
    <property type="term" value="C:bacterial-type flagellum filament cap"/>
    <property type="evidence" value="ECO:0007669"/>
    <property type="project" value="InterPro"/>
</dbReference>
<dbReference type="PANTHER" id="PTHR30288:SF0">
    <property type="entry name" value="FLAGELLAR HOOK-ASSOCIATED PROTEIN 2"/>
    <property type="match status" value="1"/>
</dbReference>
<dbReference type="Pfam" id="PF02465">
    <property type="entry name" value="FliD_N"/>
    <property type="match status" value="1"/>
</dbReference>
<dbReference type="OrthoDB" id="9812018at2"/>
<reference evidence="8 9" key="1">
    <citation type="submission" date="2016-10" db="EMBL/GenBank/DDBJ databases">
        <authorList>
            <person name="de Groot N.N."/>
        </authorList>
    </citation>
    <scope>NUCLEOTIDE SEQUENCE [LARGE SCALE GENOMIC DNA]</scope>
    <source>
        <strain evidence="8 9">DSM 26915</strain>
    </source>
</reference>
<name>A0A1H5S5U7_9RHOB</name>
<keyword evidence="5" id="KW-0964">Secreted</keyword>
<dbReference type="EMBL" id="FNUZ01000001">
    <property type="protein sequence ID" value="SEF45141.1"/>
    <property type="molecule type" value="Genomic_DNA"/>
</dbReference>
<comment type="function">
    <text evidence="5">Required for morphogenesis and for the elongation of the flagellar filament by facilitating polymerization of the flagellin monomers at the tip of growing filament. Forms a capping structure, which prevents flagellin subunits (transported through the central channel of the flagellum) from leaking out without polymerization at the distal end.</text>
</comment>
<keyword evidence="8" id="KW-0966">Cell projection</keyword>
<dbReference type="Pfam" id="PF07195">
    <property type="entry name" value="FliD_C"/>
    <property type="match status" value="1"/>
</dbReference>
<dbReference type="InterPro" id="IPR040026">
    <property type="entry name" value="FliD"/>
</dbReference>
<dbReference type="RefSeq" id="WP_103908518.1">
    <property type="nucleotide sequence ID" value="NZ_FNUZ01000001.1"/>
</dbReference>
<comment type="subunit">
    <text evidence="2 5">Homopentamer.</text>
</comment>
<accession>A0A1H5S5U7</accession>
<dbReference type="GO" id="GO:0009424">
    <property type="term" value="C:bacterial-type flagellum hook"/>
    <property type="evidence" value="ECO:0007669"/>
    <property type="project" value="UniProtKB-UniRule"/>
</dbReference>
<dbReference type="GO" id="GO:0071973">
    <property type="term" value="P:bacterial-type flagellum-dependent cell motility"/>
    <property type="evidence" value="ECO:0007669"/>
    <property type="project" value="TreeGrafter"/>
</dbReference>
<evidence type="ECO:0000313" key="9">
    <source>
        <dbReference type="Proteomes" id="UP000236752"/>
    </source>
</evidence>
<sequence>MEILSKLNTNGTGIDITQLSNDLASAEIEPRKMLVSDRIDAAELSLTGYERMRGQLEILQESMSIASTMGTINATSTSSAVSVAMTDATRAVNISSEITVSSLAQSQVLEFAGFTGEDALVGAGTLTIDFGEWAGEPQSFTANGARSAQTITVTETTTLADLATSLNALDGVTARVVNVGDGNFSLGVVSETGAANALRFAVDPASDASLQAFDIATDPATAMIRNSSDAQLTVDGINVSRSSNEINDLIAGMTLTLEAETTGPVTVAANTDPDLARDIMESLLADINASTKLLKDLTARGFGGSESGELAGDPVAEAIKRDVSNMLTKSFSGPDGATLYLSDFGVRTERDGSLSLDSAKFDSVMKNNPSLFESVLQDGLRSTEPGVSIDGLPASDGTPGQYTFARDPDTGDATLNGNDVFGLTNEDGSKTYFALTGPLKGATFTVPQDVHSFDLTFAKSPVSSIRDTIDGYLQLGGSISDRENSLNMTVSEENEALEALDERMETLVDRYLEQFTYMETIVTQLNSTGEYLTNLIDAWNSDNN</sequence>
<keyword evidence="3" id="KW-0175">Coiled coil</keyword>
<evidence type="ECO:0000259" key="6">
    <source>
        <dbReference type="Pfam" id="PF02465"/>
    </source>
</evidence>
<evidence type="ECO:0000256" key="4">
    <source>
        <dbReference type="ARBA" id="ARBA00023143"/>
    </source>
</evidence>
<keyword evidence="9" id="KW-1185">Reference proteome</keyword>
<dbReference type="PANTHER" id="PTHR30288">
    <property type="entry name" value="FLAGELLAR CAP/ASSEMBLY PROTEIN FLID"/>
    <property type="match status" value="1"/>
</dbReference>
<proteinExistence type="inferred from homology"/>
<evidence type="ECO:0000259" key="7">
    <source>
        <dbReference type="Pfam" id="PF07195"/>
    </source>
</evidence>
<evidence type="ECO:0000256" key="2">
    <source>
        <dbReference type="ARBA" id="ARBA00011255"/>
    </source>
</evidence>
<evidence type="ECO:0000256" key="3">
    <source>
        <dbReference type="ARBA" id="ARBA00023054"/>
    </source>
</evidence>
<dbReference type="GO" id="GO:0007155">
    <property type="term" value="P:cell adhesion"/>
    <property type="evidence" value="ECO:0007669"/>
    <property type="project" value="InterPro"/>
</dbReference>
<comment type="subcellular location">
    <subcellularLocation>
        <location evidence="5">Secreted</location>
    </subcellularLocation>
    <subcellularLocation>
        <location evidence="5">Bacterial flagellum</location>
    </subcellularLocation>
</comment>
<dbReference type="Proteomes" id="UP000236752">
    <property type="component" value="Unassembled WGS sequence"/>
</dbReference>
<gene>
    <name evidence="8" type="ORF">SAMN04488045_0091</name>
</gene>
<keyword evidence="4 5" id="KW-0975">Bacterial flagellum</keyword>